<name>A0A6J4K5Q7_9CHLR</name>
<keyword evidence="2 8" id="KW-0808">Transferase</keyword>
<sequence>MRLPAVITIDGPAASGKSTLGELLARRLGFTFFDTGVLYRALTLLALRHGIPLDNPTALADYASRVHLSVLPPTEEDGRQYTVLADAEDLTWDLRDVLVDRNVSRVASYPEVRAALRDQQRAIGMRGKVVMVGRDIGSIVMPDAEYKLYVDAPIHERAQRRHADLVRRGSDLPLATVAEDLRRRDLLDGRNTHVPPDATILSNEGMTPEEAVANIVAMLERSVALGVLPAQQEDAEPQARSGYGR</sequence>
<dbReference type="GO" id="GO:0005524">
    <property type="term" value="F:ATP binding"/>
    <property type="evidence" value="ECO:0007669"/>
    <property type="project" value="UniProtKB-UniRule"/>
</dbReference>
<keyword evidence="5 8" id="KW-0067">ATP-binding</keyword>
<evidence type="ECO:0000256" key="7">
    <source>
        <dbReference type="ARBA" id="ARBA00048478"/>
    </source>
</evidence>
<dbReference type="InterPro" id="IPR003136">
    <property type="entry name" value="Cytidylate_kin"/>
</dbReference>
<keyword evidence="3 8" id="KW-0547">Nucleotide-binding</keyword>
<dbReference type="Pfam" id="PF02224">
    <property type="entry name" value="Cytidylate_kin"/>
    <property type="match status" value="1"/>
</dbReference>
<dbReference type="InterPro" id="IPR011994">
    <property type="entry name" value="Cytidylate_kinase_dom"/>
</dbReference>
<dbReference type="EC" id="2.7.4.25" evidence="8"/>
<dbReference type="GO" id="GO:0036431">
    <property type="term" value="F:dCMP kinase activity"/>
    <property type="evidence" value="ECO:0007669"/>
    <property type="project" value="InterPro"/>
</dbReference>
<dbReference type="SUPFAM" id="SSF52540">
    <property type="entry name" value="P-loop containing nucleoside triphosphate hydrolases"/>
    <property type="match status" value="1"/>
</dbReference>
<dbReference type="NCBIfam" id="TIGR00017">
    <property type="entry name" value="cmk"/>
    <property type="match status" value="1"/>
</dbReference>
<evidence type="ECO:0000256" key="3">
    <source>
        <dbReference type="ARBA" id="ARBA00022741"/>
    </source>
</evidence>
<dbReference type="AlphaFoldDB" id="A0A6J4K5Q7"/>
<comment type="similarity">
    <text evidence="1 8">Belongs to the cytidylate kinase family. Type 1 subfamily.</text>
</comment>
<evidence type="ECO:0000313" key="10">
    <source>
        <dbReference type="EMBL" id="CAA9296167.1"/>
    </source>
</evidence>
<evidence type="ECO:0000256" key="1">
    <source>
        <dbReference type="ARBA" id="ARBA00009427"/>
    </source>
</evidence>
<comment type="catalytic activity">
    <reaction evidence="6 8">
        <text>dCMP + ATP = dCDP + ADP</text>
        <dbReference type="Rhea" id="RHEA:25094"/>
        <dbReference type="ChEBI" id="CHEBI:30616"/>
        <dbReference type="ChEBI" id="CHEBI:57566"/>
        <dbReference type="ChEBI" id="CHEBI:58593"/>
        <dbReference type="ChEBI" id="CHEBI:456216"/>
        <dbReference type="EC" id="2.7.4.25"/>
    </reaction>
</comment>
<evidence type="ECO:0000256" key="6">
    <source>
        <dbReference type="ARBA" id="ARBA00047615"/>
    </source>
</evidence>
<comment type="subcellular location">
    <subcellularLocation>
        <location evidence="8">Cytoplasm</location>
    </subcellularLocation>
</comment>
<dbReference type="CDD" id="cd02020">
    <property type="entry name" value="CMPK"/>
    <property type="match status" value="1"/>
</dbReference>
<organism evidence="10">
    <name type="scientific">uncultured Chloroflexia bacterium</name>
    <dbReference type="NCBI Taxonomy" id="1672391"/>
    <lineage>
        <taxon>Bacteria</taxon>
        <taxon>Bacillati</taxon>
        <taxon>Chloroflexota</taxon>
        <taxon>Chloroflexia</taxon>
        <taxon>environmental samples</taxon>
    </lineage>
</organism>
<keyword evidence="4 8" id="KW-0418">Kinase</keyword>
<keyword evidence="8" id="KW-0963">Cytoplasm</keyword>
<accession>A0A6J4K5Q7</accession>
<evidence type="ECO:0000256" key="4">
    <source>
        <dbReference type="ARBA" id="ARBA00022777"/>
    </source>
</evidence>
<dbReference type="GO" id="GO:0005737">
    <property type="term" value="C:cytoplasm"/>
    <property type="evidence" value="ECO:0007669"/>
    <property type="project" value="UniProtKB-SubCell"/>
</dbReference>
<gene>
    <name evidence="8" type="primary">cmk</name>
    <name evidence="10" type="ORF">AVDCRST_MAG26-4459</name>
</gene>
<dbReference type="InterPro" id="IPR027417">
    <property type="entry name" value="P-loop_NTPase"/>
</dbReference>
<feature type="domain" description="Cytidylate kinase" evidence="9">
    <location>
        <begin position="7"/>
        <end position="219"/>
    </location>
</feature>
<protein>
    <recommendedName>
        <fullName evidence="8">Cytidylate kinase</fullName>
        <shortName evidence="8">CK</shortName>
        <ecNumber evidence="8">2.7.4.25</ecNumber>
    </recommendedName>
    <alternativeName>
        <fullName evidence="8">Cytidine monophosphate kinase</fullName>
        <shortName evidence="8">CMP kinase</shortName>
    </alternativeName>
</protein>
<dbReference type="HAMAP" id="MF_00238">
    <property type="entry name" value="Cytidyl_kinase_type1"/>
    <property type="match status" value="1"/>
</dbReference>
<evidence type="ECO:0000259" key="9">
    <source>
        <dbReference type="Pfam" id="PF02224"/>
    </source>
</evidence>
<evidence type="ECO:0000256" key="8">
    <source>
        <dbReference type="HAMAP-Rule" id="MF_00238"/>
    </source>
</evidence>
<comment type="catalytic activity">
    <reaction evidence="7 8">
        <text>CMP + ATP = CDP + ADP</text>
        <dbReference type="Rhea" id="RHEA:11600"/>
        <dbReference type="ChEBI" id="CHEBI:30616"/>
        <dbReference type="ChEBI" id="CHEBI:58069"/>
        <dbReference type="ChEBI" id="CHEBI:60377"/>
        <dbReference type="ChEBI" id="CHEBI:456216"/>
        <dbReference type="EC" id="2.7.4.25"/>
    </reaction>
</comment>
<dbReference type="EMBL" id="CADCTK010001061">
    <property type="protein sequence ID" value="CAA9296167.1"/>
    <property type="molecule type" value="Genomic_DNA"/>
</dbReference>
<evidence type="ECO:0000256" key="2">
    <source>
        <dbReference type="ARBA" id="ARBA00022679"/>
    </source>
</evidence>
<evidence type="ECO:0000256" key="5">
    <source>
        <dbReference type="ARBA" id="ARBA00022840"/>
    </source>
</evidence>
<reference evidence="10" key="1">
    <citation type="submission" date="2020-02" db="EMBL/GenBank/DDBJ databases">
        <authorList>
            <person name="Meier V. D."/>
        </authorList>
    </citation>
    <scope>NUCLEOTIDE SEQUENCE</scope>
    <source>
        <strain evidence="10">AVDCRST_MAG26</strain>
    </source>
</reference>
<dbReference type="Gene3D" id="3.40.50.300">
    <property type="entry name" value="P-loop containing nucleotide triphosphate hydrolases"/>
    <property type="match status" value="1"/>
</dbReference>
<feature type="binding site" evidence="8">
    <location>
        <begin position="11"/>
        <end position="19"/>
    </location>
    <ligand>
        <name>ATP</name>
        <dbReference type="ChEBI" id="CHEBI:30616"/>
    </ligand>
</feature>
<proteinExistence type="inferred from homology"/>
<dbReference type="GO" id="GO:0006220">
    <property type="term" value="P:pyrimidine nucleotide metabolic process"/>
    <property type="evidence" value="ECO:0007669"/>
    <property type="project" value="UniProtKB-UniRule"/>
</dbReference>